<comment type="caution">
    <text evidence="1">The sequence shown here is derived from an EMBL/GenBank/DDBJ whole genome shotgun (WGS) entry which is preliminary data.</text>
</comment>
<dbReference type="AlphaFoldDB" id="A0A132TUY8"/>
<evidence type="ECO:0000313" key="2">
    <source>
        <dbReference type="Proteomes" id="UP000070475"/>
    </source>
</evidence>
<evidence type="ECO:0000313" key="1">
    <source>
        <dbReference type="EMBL" id="KWX75195.1"/>
    </source>
</evidence>
<name>A0A132TUY8_9BACL</name>
<accession>A0A132TUY8</accession>
<protein>
    <submittedName>
        <fullName evidence="1">Uncharacterized protein</fullName>
    </submittedName>
</protein>
<reference evidence="1 2" key="1">
    <citation type="submission" date="2015-08" db="EMBL/GenBank/DDBJ databases">
        <title>Genomes of Paenibacillus riograndensis.</title>
        <authorList>
            <person name="Sant'Anna F.H."/>
            <person name="Souza R."/>
            <person name="Ambrosini A."/>
            <person name="Bach E."/>
            <person name="Fernandes G."/>
            <person name="Balsanelli E."/>
            <person name="Baura V.A."/>
            <person name="Pedrosa F.O."/>
            <person name="Souza E.M."/>
            <person name="Passaglia L."/>
        </authorList>
    </citation>
    <scope>NUCLEOTIDE SEQUENCE [LARGE SCALE GENOMIC DNA]</scope>
    <source>
        <strain evidence="1 2">CAS34</strain>
    </source>
</reference>
<keyword evidence="2" id="KW-1185">Reference proteome</keyword>
<dbReference type="EMBL" id="LIRB01000136">
    <property type="protein sequence ID" value="KWX75195.1"/>
    <property type="molecule type" value="Genomic_DNA"/>
</dbReference>
<dbReference type="Proteomes" id="UP000070475">
    <property type="component" value="Unassembled WGS sequence"/>
</dbReference>
<organism evidence="1 2">
    <name type="scientific">Paenibacillus riograndensis</name>
    <dbReference type="NCBI Taxonomy" id="483937"/>
    <lineage>
        <taxon>Bacteria</taxon>
        <taxon>Bacillati</taxon>
        <taxon>Bacillota</taxon>
        <taxon>Bacilli</taxon>
        <taxon>Bacillales</taxon>
        <taxon>Paenibacillaceae</taxon>
        <taxon>Paenibacillus</taxon>
        <taxon>Paenibacillus sonchi group</taxon>
    </lineage>
</organism>
<proteinExistence type="predicted"/>
<sequence>MPVIEPPTPVIPGTPFLEPRVPSLPVIPVVVRPKVLPSPATIPDGPPVPLYLFIRVVFPLLLAWTPPEASSKTTATYALLPATTTFAERTSGMAAIRSASSWLISILSKVLVLTPCTELTPSLPSWVPRTFWV</sequence>
<gene>
    <name evidence="1" type="ORF">AMQ84_18175</name>
</gene>